<dbReference type="AlphaFoldDB" id="A0AAD1ENJ1"/>
<dbReference type="EMBL" id="CP028130">
    <property type="protein sequence ID" value="AZZ56790.1"/>
    <property type="molecule type" value="Genomic_DNA"/>
</dbReference>
<protein>
    <submittedName>
        <fullName evidence="1">Uncharacterized protein</fullName>
    </submittedName>
</protein>
<sequence>MGANMNNESNFERLSQIQEEIIDFTLGQVGDDVEKLYIQGKVSDDDLGNITSVQGQLDYAIVDGKVVDNIKVVTKEEYRENSRYILPRIEELHNLLIALQGKSPVRFRWVVDTRTGMVESDWTYYDNLTDEEKKDDFWQNWKGDFAWKAQLEAELAGE</sequence>
<dbReference type="Proteomes" id="UP000283946">
    <property type="component" value="Chromosome"/>
</dbReference>
<accession>A0AAD1ENJ1</accession>
<dbReference type="KEGG" id="ria:C7V51_13585"/>
<reference evidence="1 2" key="1">
    <citation type="submission" date="2018-03" db="EMBL/GenBank/DDBJ databases">
        <title>Bacteriophage NCPPB3778 and a type I-E CRISPR drive the evolution of the US Biological Select Agent, Rathayibacter toxicus.</title>
        <authorList>
            <person name="Davis E.W.II."/>
            <person name="Tabima J.F."/>
            <person name="Weisberg A.J."/>
            <person name="Dantas Lopes L."/>
            <person name="Wiseman M.S."/>
            <person name="Wiseman M.S."/>
            <person name="Pupko T."/>
            <person name="Belcher M.S."/>
            <person name="Sechler A.J."/>
            <person name="Tancos M.A."/>
            <person name="Schroeder B.K."/>
            <person name="Murray T.D."/>
            <person name="Luster D.G."/>
            <person name="Schneider W.L."/>
            <person name="Rogers E."/>
            <person name="Andreote F.D."/>
            <person name="Grunwald N.J."/>
            <person name="Putnam M.L."/>
            <person name="Chang J.H."/>
        </authorList>
    </citation>
    <scope>NUCLEOTIDE SEQUENCE [LARGE SCALE GENOMIC DNA]</scope>
    <source>
        <strain evidence="1 2">NCCPB 2253</strain>
    </source>
</reference>
<organism evidence="1 2">
    <name type="scientific">Rathayibacter iranicus</name>
    <dbReference type="NCBI Taxonomy" id="59737"/>
    <lineage>
        <taxon>Bacteria</taxon>
        <taxon>Bacillati</taxon>
        <taxon>Actinomycetota</taxon>
        <taxon>Actinomycetes</taxon>
        <taxon>Micrococcales</taxon>
        <taxon>Microbacteriaceae</taxon>
        <taxon>Rathayibacter</taxon>
    </lineage>
</organism>
<evidence type="ECO:0000313" key="2">
    <source>
        <dbReference type="Proteomes" id="UP000283946"/>
    </source>
</evidence>
<evidence type="ECO:0000313" key="1">
    <source>
        <dbReference type="EMBL" id="AZZ56790.1"/>
    </source>
</evidence>
<gene>
    <name evidence="1" type="ORF">C7V51_13585</name>
</gene>
<proteinExistence type="predicted"/>
<name>A0AAD1ENJ1_9MICO</name>